<feature type="signal peptide" evidence="1">
    <location>
        <begin position="1"/>
        <end position="20"/>
    </location>
</feature>
<name>A0A7R9PUJ0_9ACAR</name>
<dbReference type="Proteomes" id="UP000759131">
    <property type="component" value="Unassembled WGS sequence"/>
</dbReference>
<keyword evidence="3" id="KW-1185">Reference proteome</keyword>
<reference evidence="2" key="1">
    <citation type="submission" date="2020-11" db="EMBL/GenBank/DDBJ databases">
        <authorList>
            <person name="Tran Van P."/>
        </authorList>
    </citation>
    <scope>NUCLEOTIDE SEQUENCE</scope>
</reference>
<keyword evidence="1" id="KW-0732">Signal</keyword>
<gene>
    <name evidence="2" type="ORF">OSB1V03_LOCUS885</name>
</gene>
<organism evidence="2">
    <name type="scientific">Medioppia subpectinata</name>
    <dbReference type="NCBI Taxonomy" id="1979941"/>
    <lineage>
        <taxon>Eukaryota</taxon>
        <taxon>Metazoa</taxon>
        <taxon>Ecdysozoa</taxon>
        <taxon>Arthropoda</taxon>
        <taxon>Chelicerata</taxon>
        <taxon>Arachnida</taxon>
        <taxon>Acari</taxon>
        <taxon>Acariformes</taxon>
        <taxon>Sarcoptiformes</taxon>
        <taxon>Oribatida</taxon>
        <taxon>Brachypylina</taxon>
        <taxon>Oppioidea</taxon>
        <taxon>Oppiidae</taxon>
        <taxon>Medioppia</taxon>
    </lineage>
</organism>
<sequence length="188" mass="20896">MEMKFTITLVLICALSTAYGGEDTKSDIKKRFDGIAEVLCNDKQQISDDQLAQLETKCGSNNTTTRDELLKQCLNVKELTDRQKVLSLCGTQKACIVDNWVKKFDSVKSEECKKFCNMGDKYIKKTHIYLNEYRSVFGCFLGKIMANNIRTLRAKRAIRVSRLGTSGGSSAGGLTVAVDSSRNVLSIT</sequence>
<proteinExistence type="predicted"/>
<feature type="chain" id="PRO_5036211622" evidence="1">
    <location>
        <begin position="21"/>
        <end position="188"/>
    </location>
</feature>
<dbReference type="EMBL" id="OC854798">
    <property type="protein sequence ID" value="CAD7620398.1"/>
    <property type="molecule type" value="Genomic_DNA"/>
</dbReference>
<dbReference type="OrthoDB" id="6526295at2759"/>
<accession>A0A7R9PUJ0</accession>
<evidence type="ECO:0000313" key="3">
    <source>
        <dbReference type="Proteomes" id="UP000759131"/>
    </source>
</evidence>
<dbReference type="EMBL" id="CAJPIZ010000223">
    <property type="protein sequence ID" value="CAG2100828.1"/>
    <property type="molecule type" value="Genomic_DNA"/>
</dbReference>
<evidence type="ECO:0000256" key="1">
    <source>
        <dbReference type="SAM" id="SignalP"/>
    </source>
</evidence>
<evidence type="ECO:0000313" key="2">
    <source>
        <dbReference type="EMBL" id="CAD7620398.1"/>
    </source>
</evidence>
<protein>
    <submittedName>
        <fullName evidence="2">Uncharacterized protein</fullName>
    </submittedName>
</protein>
<dbReference type="AlphaFoldDB" id="A0A7R9PUJ0"/>